<reference evidence="1 2" key="1">
    <citation type="submission" date="2021-06" db="EMBL/GenBank/DDBJ databases">
        <title>Caerostris extrusa draft genome.</title>
        <authorList>
            <person name="Kono N."/>
            <person name="Arakawa K."/>
        </authorList>
    </citation>
    <scope>NUCLEOTIDE SEQUENCE [LARGE SCALE GENOMIC DNA]</scope>
</reference>
<proteinExistence type="predicted"/>
<evidence type="ECO:0000313" key="1">
    <source>
        <dbReference type="EMBL" id="GIY27640.1"/>
    </source>
</evidence>
<organism evidence="1 2">
    <name type="scientific">Caerostris extrusa</name>
    <name type="common">Bark spider</name>
    <name type="synonym">Caerostris bankana</name>
    <dbReference type="NCBI Taxonomy" id="172846"/>
    <lineage>
        <taxon>Eukaryota</taxon>
        <taxon>Metazoa</taxon>
        <taxon>Ecdysozoa</taxon>
        <taxon>Arthropoda</taxon>
        <taxon>Chelicerata</taxon>
        <taxon>Arachnida</taxon>
        <taxon>Araneae</taxon>
        <taxon>Araneomorphae</taxon>
        <taxon>Entelegynae</taxon>
        <taxon>Araneoidea</taxon>
        <taxon>Araneidae</taxon>
        <taxon>Caerostris</taxon>
    </lineage>
</organism>
<dbReference type="EMBL" id="BPLR01008835">
    <property type="protein sequence ID" value="GIY27640.1"/>
    <property type="molecule type" value="Genomic_DNA"/>
</dbReference>
<protein>
    <submittedName>
        <fullName evidence="1">Uncharacterized protein</fullName>
    </submittedName>
</protein>
<comment type="caution">
    <text evidence="1">The sequence shown here is derived from an EMBL/GenBank/DDBJ whole genome shotgun (WGS) entry which is preliminary data.</text>
</comment>
<keyword evidence="2" id="KW-1185">Reference proteome</keyword>
<dbReference type="AlphaFoldDB" id="A0AAV4S1V2"/>
<gene>
    <name evidence="1" type="ORF">CEXT_209571</name>
</gene>
<name>A0AAV4S1V2_CAEEX</name>
<accession>A0AAV4S1V2</accession>
<evidence type="ECO:0000313" key="2">
    <source>
        <dbReference type="Proteomes" id="UP001054945"/>
    </source>
</evidence>
<dbReference type="Proteomes" id="UP001054945">
    <property type="component" value="Unassembled WGS sequence"/>
</dbReference>
<sequence>MNKLRILKLFPSTLTATFSNHNPPQIYPFNHIVSQIISDLERLLQKPHRRRYPFSLLNLLGLSATVNYQQTIVSSLCKQLHTVLLTITFKFR</sequence>